<sequence>MVAPVPLDASGISGLIDQYDHFGPAVTAFVTNFLATFGDKGQLAVITLATIYDAKRVFLGAVTAFAAWNVVEVSVGSAVLGALPGGVTPLLTGALFVLVGLWTCAQAYSLYTRDGEAVASDVFAGIFPGDLYDRLQGSGAFVISFVAIAIAEFGDKTQILTINLGATFPDSPVAVIVGAWLGLALRTGIDAVIGTAAERVLPMAFVQAAGAAVFVAVGLFQWGVLGGTTVVAIAAAAVAFAVGGALYRHWTTPTQA</sequence>
<dbReference type="InterPro" id="IPR001727">
    <property type="entry name" value="GDT1-like"/>
</dbReference>
<feature type="transmembrane region" description="Helical" evidence="6">
    <location>
        <begin position="228"/>
        <end position="247"/>
    </location>
</feature>
<evidence type="ECO:0008006" key="9">
    <source>
        <dbReference type="Google" id="ProtNLM"/>
    </source>
</evidence>
<feature type="transmembrane region" description="Helical" evidence="6">
    <location>
        <begin position="201"/>
        <end position="222"/>
    </location>
</feature>
<dbReference type="AlphaFoldDB" id="A0A830FFJ3"/>
<comment type="caution">
    <text evidence="7">The sequence shown here is derived from an EMBL/GenBank/DDBJ whole genome shotgun (WGS) entry which is preliminary data.</text>
</comment>
<evidence type="ECO:0000256" key="6">
    <source>
        <dbReference type="SAM" id="Phobius"/>
    </source>
</evidence>
<accession>A0A830FFJ3</accession>
<name>A0A830FFJ3_9EURY</name>
<dbReference type="PANTHER" id="PTHR12608">
    <property type="entry name" value="TRANSMEMBRANE PROTEIN HTP-1 RELATED"/>
    <property type="match status" value="1"/>
</dbReference>
<keyword evidence="8" id="KW-1185">Reference proteome</keyword>
<feature type="transmembrane region" description="Helical" evidence="6">
    <location>
        <begin position="57"/>
        <end position="83"/>
    </location>
</feature>
<proteinExistence type="inferred from homology"/>
<dbReference type="GO" id="GO:0016020">
    <property type="term" value="C:membrane"/>
    <property type="evidence" value="ECO:0007669"/>
    <property type="project" value="UniProtKB-SubCell"/>
</dbReference>
<evidence type="ECO:0000256" key="5">
    <source>
        <dbReference type="ARBA" id="ARBA00023136"/>
    </source>
</evidence>
<keyword evidence="3 6" id="KW-0812">Transmembrane</keyword>
<evidence type="ECO:0000313" key="8">
    <source>
        <dbReference type="Proteomes" id="UP000607197"/>
    </source>
</evidence>
<evidence type="ECO:0000313" key="7">
    <source>
        <dbReference type="EMBL" id="GGL69597.1"/>
    </source>
</evidence>
<dbReference type="RefSeq" id="WP_188980272.1">
    <property type="nucleotide sequence ID" value="NZ_BMPG01000004.1"/>
</dbReference>
<reference evidence="7" key="1">
    <citation type="journal article" date="2014" name="Int. J. Syst. Evol. Microbiol.">
        <title>Complete genome sequence of Corynebacterium casei LMG S-19264T (=DSM 44701T), isolated from a smear-ripened cheese.</title>
        <authorList>
            <consortium name="US DOE Joint Genome Institute (JGI-PGF)"/>
            <person name="Walter F."/>
            <person name="Albersmeier A."/>
            <person name="Kalinowski J."/>
            <person name="Ruckert C."/>
        </authorList>
    </citation>
    <scope>NUCLEOTIDE SEQUENCE</scope>
    <source>
        <strain evidence="7">JCM 19596</strain>
    </source>
</reference>
<comment type="similarity">
    <text evidence="2">Belongs to the GDT1 family.</text>
</comment>
<gene>
    <name evidence="7" type="ORF">GCM10009039_29440</name>
</gene>
<dbReference type="EMBL" id="BMPG01000004">
    <property type="protein sequence ID" value="GGL69597.1"/>
    <property type="molecule type" value="Genomic_DNA"/>
</dbReference>
<dbReference type="OrthoDB" id="85362at2157"/>
<reference evidence="7" key="2">
    <citation type="submission" date="2020-09" db="EMBL/GenBank/DDBJ databases">
        <authorList>
            <person name="Sun Q."/>
            <person name="Ohkuma M."/>
        </authorList>
    </citation>
    <scope>NUCLEOTIDE SEQUENCE</scope>
    <source>
        <strain evidence="7">JCM 19596</strain>
    </source>
</reference>
<feature type="transmembrane region" description="Helical" evidence="6">
    <location>
        <begin position="89"/>
        <end position="111"/>
    </location>
</feature>
<keyword evidence="4 6" id="KW-1133">Transmembrane helix</keyword>
<feature type="transmembrane region" description="Helical" evidence="6">
    <location>
        <begin position="131"/>
        <end position="151"/>
    </location>
</feature>
<comment type="subcellular location">
    <subcellularLocation>
        <location evidence="1">Membrane</location>
        <topology evidence="1">Multi-pass membrane protein</topology>
    </subcellularLocation>
</comment>
<keyword evidence="5 6" id="KW-0472">Membrane</keyword>
<evidence type="ECO:0000256" key="4">
    <source>
        <dbReference type="ARBA" id="ARBA00022989"/>
    </source>
</evidence>
<evidence type="ECO:0000256" key="2">
    <source>
        <dbReference type="ARBA" id="ARBA00009190"/>
    </source>
</evidence>
<dbReference type="Pfam" id="PF01169">
    <property type="entry name" value="GDT1"/>
    <property type="match status" value="2"/>
</dbReference>
<protein>
    <recommendedName>
        <fullName evidence="9">GDT1 family protein</fullName>
    </recommendedName>
</protein>
<organism evidence="7 8">
    <name type="scientific">Halocalculus aciditolerans</name>
    <dbReference type="NCBI Taxonomy" id="1383812"/>
    <lineage>
        <taxon>Archaea</taxon>
        <taxon>Methanobacteriati</taxon>
        <taxon>Methanobacteriota</taxon>
        <taxon>Stenosarchaea group</taxon>
        <taxon>Halobacteria</taxon>
        <taxon>Halobacteriales</taxon>
        <taxon>Halobacteriaceae</taxon>
        <taxon>Halocalculus</taxon>
    </lineage>
</organism>
<dbReference type="Proteomes" id="UP000607197">
    <property type="component" value="Unassembled WGS sequence"/>
</dbReference>
<evidence type="ECO:0000256" key="3">
    <source>
        <dbReference type="ARBA" id="ARBA00022692"/>
    </source>
</evidence>
<feature type="transmembrane region" description="Helical" evidence="6">
    <location>
        <begin position="171"/>
        <end position="189"/>
    </location>
</feature>
<dbReference type="PANTHER" id="PTHR12608:SF1">
    <property type="entry name" value="TRANSMEMBRANE PROTEIN 165"/>
    <property type="match status" value="1"/>
</dbReference>
<evidence type="ECO:0000256" key="1">
    <source>
        <dbReference type="ARBA" id="ARBA00004141"/>
    </source>
</evidence>
<dbReference type="GO" id="GO:0046873">
    <property type="term" value="F:metal ion transmembrane transporter activity"/>
    <property type="evidence" value="ECO:0007669"/>
    <property type="project" value="InterPro"/>
</dbReference>